<organism evidence="9 10">
    <name type="scientific">Lepeophtheirus salmonis</name>
    <name type="common">Salmon louse</name>
    <name type="synonym">Caligus salmonis</name>
    <dbReference type="NCBI Taxonomy" id="72036"/>
    <lineage>
        <taxon>Eukaryota</taxon>
        <taxon>Metazoa</taxon>
        <taxon>Ecdysozoa</taxon>
        <taxon>Arthropoda</taxon>
        <taxon>Crustacea</taxon>
        <taxon>Multicrustacea</taxon>
        <taxon>Hexanauplia</taxon>
        <taxon>Copepoda</taxon>
        <taxon>Siphonostomatoida</taxon>
        <taxon>Caligidae</taxon>
        <taxon>Lepeophtheirus</taxon>
    </lineage>
</organism>
<evidence type="ECO:0000256" key="4">
    <source>
        <dbReference type="ARBA" id="ARBA00022737"/>
    </source>
</evidence>
<dbReference type="Proteomes" id="UP000675881">
    <property type="component" value="Chromosome 9"/>
</dbReference>
<evidence type="ECO:0000256" key="2">
    <source>
        <dbReference type="ARBA" id="ARBA00022525"/>
    </source>
</evidence>
<comment type="caution">
    <text evidence="8">Lacks conserved residue(s) required for the propagation of feature annotation.</text>
</comment>
<keyword evidence="7" id="KW-0479">Metal-binding</keyword>
<dbReference type="PRINTS" id="PR00457">
    <property type="entry name" value="ANPEROXIDASE"/>
</dbReference>
<evidence type="ECO:0000256" key="3">
    <source>
        <dbReference type="ARBA" id="ARBA00022559"/>
    </source>
</evidence>
<dbReference type="GO" id="GO:0005576">
    <property type="term" value="C:extracellular region"/>
    <property type="evidence" value="ECO:0007669"/>
    <property type="project" value="UniProtKB-SubCell"/>
</dbReference>
<keyword evidence="7" id="KW-0349">Heme</keyword>
<dbReference type="InterPro" id="IPR013806">
    <property type="entry name" value="Kringle-like"/>
</dbReference>
<keyword evidence="10" id="KW-1185">Reference proteome</keyword>
<dbReference type="OrthoDB" id="823504at2759"/>
<keyword evidence="2" id="KW-0964">Secreted</keyword>
<name>A0A7R8HER5_LEPSM</name>
<dbReference type="Gene3D" id="2.10.10.10">
    <property type="entry name" value="Fibronectin, type II, collagen-binding"/>
    <property type="match status" value="1"/>
</dbReference>
<dbReference type="PROSITE" id="PS51092">
    <property type="entry name" value="FN2_2"/>
    <property type="match status" value="1"/>
</dbReference>
<keyword evidence="7" id="KW-0408">Iron</keyword>
<dbReference type="PROSITE" id="PS50292">
    <property type="entry name" value="PEROXIDASE_3"/>
    <property type="match status" value="1"/>
</dbReference>
<evidence type="ECO:0000256" key="1">
    <source>
        <dbReference type="ARBA" id="ARBA00004613"/>
    </source>
</evidence>
<feature type="disulfide bond" evidence="8">
    <location>
        <begin position="47"/>
        <end position="73"/>
    </location>
</feature>
<dbReference type="InterPro" id="IPR019791">
    <property type="entry name" value="Haem_peroxidase_animal"/>
</dbReference>
<feature type="binding site" description="axial binding residue" evidence="7">
    <location>
        <position position="628"/>
    </location>
    <ligand>
        <name>heme b</name>
        <dbReference type="ChEBI" id="CHEBI:60344"/>
    </ligand>
    <ligandPart>
        <name>Fe</name>
        <dbReference type="ChEBI" id="CHEBI:18248"/>
    </ligandPart>
</feature>
<dbReference type="GO" id="GO:0020037">
    <property type="term" value="F:heme binding"/>
    <property type="evidence" value="ECO:0007669"/>
    <property type="project" value="InterPro"/>
</dbReference>
<evidence type="ECO:0000256" key="8">
    <source>
        <dbReference type="PROSITE-ProRule" id="PRU00479"/>
    </source>
</evidence>
<evidence type="ECO:0000256" key="6">
    <source>
        <dbReference type="ARBA" id="ARBA00023180"/>
    </source>
</evidence>
<protein>
    <submittedName>
        <fullName evidence="9">PXDN</fullName>
        <ecNumber evidence="9">1.11.1.7</ecNumber>
    </submittedName>
</protein>
<dbReference type="AlphaFoldDB" id="A0A7R8HER5"/>
<proteinExistence type="predicted"/>
<dbReference type="Pfam" id="PF03098">
    <property type="entry name" value="An_peroxidase"/>
    <property type="match status" value="1"/>
</dbReference>
<dbReference type="PANTHER" id="PTHR11475">
    <property type="entry name" value="OXIDASE/PEROXIDASE"/>
    <property type="match status" value="1"/>
</dbReference>
<dbReference type="SMART" id="SM00059">
    <property type="entry name" value="FN2"/>
    <property type="match status" value="1"/>
</dbReference>
<keyword evidence="5 8" id="KW-1015">Disulfide bond</keyword>
<dbReference type="GO" id="GO:0046872">
    <property type="term" value="F:metal ion binding"/>
    <property type="evidence" value="ECO:0007669"/>
    <property type="project" value="UniProtKB-KW"/>
</dbReference>
<evidence type="ECO:0000256" key="5">
    <source>
        <dbReference type="ARBA" id="ARBA00023157"/>
    </source>
</evidence>
<dbReference type="InterPro" id="IPR037120">
    <property type="entry name" value="Haem_peroxidase_sf_animal"/>
</dbReference>
<dbReference type="Pfam" id="PF00040">
    <property type="entry name" value="fn2"/>
    <property type="match status" value="1"/>
</dbReference>
<gene>
    <name evidence="9" type="ORF">LSAA_15045</name>
</gene>
<evidence type="ECO:0000313" key="10">
    <source>
        <dbReference type="Proteomes" id="UP000675881"/>
    </source>
</evidence>
<dbReference type="PANTHER" id="PTHR11475:SF4">
    <property type="entry name" value="CHORION PEROXIDASE"/>
    <property type="match status" value="1"/>
</dbReference>
<dbReference type="InterPro" id="IPR000562">
    <property type="entry name" value="FN_type2_dom"/>
</dbReference>
<dbReference type="GO" id="GO:0140825">
    <property type="term" value="F:lactoperoxidase activity"/>
    <property type="evidence" value="ECO:0007669"/>
    <property type="project" value="UniProtKB-EC"/>
</dbReference>
<evidence type="ECO:0000256" key="7">
    <source>
        <dbReference type="PIRSR" id="PIRSR619791-2"/>
    </source>
</evidence>
<keyword evidence="4" id="KW-0677">Repeat</keyword>
<evidence type="ECO:0000313" key="9">
    <source>
        <dbReference type="EMBL" id="CAF3033739.1"/>
    </source>
</evidence>
<keyword evidence="9" id="KW-0560">Oxidoreductase</keyword>
<dbReference type="EMBL" id="HG994588">
    <property type="protein sequence ID" value="CAF3033739.1"/>
    <property type="molecule type" value="Genomic_DNA"/>
</dbReference>
<keyword evidence="3 9" id="KW-0575">Peroxidase</keyword>
<accession>A0A7R8HER5</accession>
<dbReference type="EC" id="1.11.1.7" evidence="9"/>
<keyword evidence="6" id="KW-0325">Glycoprotein</keyword>
<dbReference type="Gene3D" id="1.10.640.10">
    <property type="entry name" value="Haem peroxidase domain superfamily, animal type"/>
    <property type="match status" value="1"/>
</dbReference>
<dbReference type="CDD" id="cd00062">
    <property type="entry name" value="FN2"/>
    <property type="match status" value="1"/>
</dbReference>
<sequence length="685" mass="76420">MKTAFIYLLTLTTKAFDSNSVYGNVVFSNKARSGRVEECKTTDGIPCVFPFEYGGKTYKGCTVINDPESLPWCSTRTYSNGTHIGGKGFWGHCSLDCPDDSRVVFEENDDIPSFFEPCEATLTDGTNANGECLPLALCTTLSFKEENLNECTLPNGGDGLCCIDTPIRTDDTRLSIVLNSEAQNPPLKLPSLKVSLEDVDNAIEVSDIEGIIFGDEPTGTDDDELVDDPEGFHLRFNAPVDRKAEEVDHIAVDFVDTANKVKEDNNLSDAEAGIGLRSFDIDSSNEINNLCPWSPPPKCEPNARYRSADGTCNNLKNPNMGRAKTPYQRILLPEYSEGSLQLPRRSKVRNTELPSARDLSVQLTQSNDDIDPQFTVLVMQMGQFIDHDLTHTPNHGIRCCGPRGSFPDTFDGSKCFPIPISENDPFWKGKKRCLSLARSLSAPGLKCELEFRQQMNQITHWLDASNIYGSTKEEMDHLRLFKEGKLSISTQSGTQKGSLPSCSAAPAGVGMCRGCKSCFFAGDIRANEQHNLIVMHTVWIREHNRIASFLGKLNSQWSEEKLFQESRRIVTAEYQHIILKEWLPSILGNEFMTTYGLWPLQNGHSTQYLDIDSRITNEFATAAFRFGHSLIPSKFSMKTFSQGRSRSRATNLKDLFFKPHQIKSSEDIDGLIRGMEDPEQEVLIS</sequence>
<comment type="subcellular location">
    <subcellularLocation>
        <location evidence="1">Secreted</location>
    </subcellularLocation>
</comment>
<dbReference type="SUPFAM" id="SSF57440">
    <property type="entry name" value="Kringle-like"/>
    <property type="match status" value="1"/>
</dbReference>
<dbReference type="GO" id="GO:0006979">
    <property type="term" value="P:response to oxidative stress"/>
    <property type="evidence" value="ECO:0007669"/>
    <property type="project" value="InterPro"/>
</dbReference>
<reference evidence="9" key="1">
    <citation type="submission" date="2021-02" db="EMBL/GenBank/DDBJ databases">
        <authorList>
            <person name="Bekaert M."/>
        </authorList>
    </citation>
    <scope>NUCLEOTIDE SEQUENCE</scope>
    <source>
        <strain evidence="9">IoA-00</strain>
    </source>
</reference>
<dbReference type="InterPro" id="IPR010255">
    <property type="entry name" value="Haem_peroxidase_sf"/>
</dbReference>
<dbReference type="SUPFAM" id="SSF48113">
    <property type="entry name" value="Heme-dependent peroxidases"/>
    <property type="match status" value="1"/>
</dbReference>
<dbReference type="InterPro" id="IPR036943">
    <property type="entry name" value="FN_type2_sf"/>
</dbReference>